<proteinExistence type="predicted"/>
<organism evidence="1 2">
    <name type="scientific">Paramecium primaurelia</name>
    <dbReference type="NCBI Taxonomy" id="5886"/>
    <lineage>
        <taxon>Eukaryota</taxon>
        <taxon>Sar</taxon>
        <taxon>Alveolata</taxon>
        <taxon>Ciliophora</taxon>
        <taxon>Intramacronucleata</taxon>
        <taxon>Oligohymenophorea</taxon>
        <taxon>Peniculida</taxon>
        <taxon>Parameciidae</taxon>
        <taxon>Paramecium</taxon>
    </lineage>
</organism>
<evidence type="ECO:0000313" key="1">
    <source>
        <dbReference type="EMBL" id="CAD8053862.1"/>
    </source>
</evidence>
<protein>
    <submittedName>
        <fullName evidence="1">Uncharacterized protein</fullName>
    </submittedName>
</protein>
<reference evidence="1" key="1">
    <citation type="submission" date="2021-01" db="EMBL/GenBank/DDBJ databases">
        <authorList>
            <consortium name="Genoscope - CEA"/>
            <person name="William W."/>
        </authorList>
    </citation>
    <scope>NUCLEOTIDE SEQUENCE</scope>
</reference>
<gene>
    <name evidence="1" type="ORF">PPRIM_AZ9-3.1.T0210143</name>
</gene>
<comment type="caution">
    <text evidence="1">The sequence shown here is derived from an EMBL/GenBank/DDBJ whole genome shotgun (WGS) entry which is preliminary data.</text>
</comment>
<accession>A0A8S1KLK1</accession>
<dbReference type="AlphaFoldDB" id="A0A8S1KLK1"/>
<dbReference type="Proteomes" id="UP000688137">
    <property type="component" value="Unassembled WGS sequence"/>
</dbReference>
<sequence length="175" mass="20595">MIGASTLVTAGKFLKISEKTEKYLIKIIILQFILSTIKITKNNLYIVNNITIKYFIIKISINIYPCQTKGIDNIFNKWRTFTLKSNFLLLQKYLVQCNKWNLEFNNQHNKRKIVIVMVITIINFTYNFNNTNKVMKKFTIAVKVVQLDLLNIFNQTQQNQQKNCYISINERGKNS</sequence>
<keyword evidence="2" id="KW-1185">Reference proteome</keyword>
<evidence type="ECO:0000313" key="2">
    <source>
        <dbReference type="Proteomes" id="UP000688137"/>
    </source>
</evidence>
<dbReference type="EMBL" id="CAJJDM010000019">
    <property type="protein sequence ID" value="CAD8053862.1"/>
    <property type="molecule type" value="Genomic_DNA"/>
</dbReference>
<name>A0A8S1KLK1_PARPR</name>